<keyword evidence="3" id="KW-1185">Reference proteome</keyword>
<name>A0A9X2YRQ5_9MYCO</name>
<evidence type="ECO:0000313" key="2">
    <source>
        <dbReference type="EMBL" id="MCV7172161.1"/>
    </source>
</evidence>
<reference evidence="2" key="2">
    <citation type="journal article" date="2022" name="BMC Genomics">
        <title>Comparative genome analysis of mycobacteria focusing on tRNA and non-coding RNA.</title>
        <authorList>
            <person name="Behra P.R.K."/>
            <person name="Pettersson B.M.F."/>
            <person name="Ramesh M."/>
            <person name="Das S."/>
            <person name="Dasgupta S."/>
            <person name="Kirsebom L.A."/>
        </authorList>
    </citation>
    <scope>NUCLEOTIDE SEQUENCE</scope>
    <source>
        <strain evidence="2">DSM 44615</strain>
    </source>
</reference>
<dbReference type="EMBL" id="JACKSJ010000163">
    <property type="protein sequence ID" value="MCV7172161.1"/>
    <property type="molecule type" value="Genomic_DNA"/>
</dbReference>
<organism evidence="2 3">
    <name type="scientific">[Mycobacterium] manitobense</name>
    <dbReference type="NCBI Taxonomy" id="190147"/>
    <lineage>
        <taxon>Bacteria</taxon>
        <taxon>Bacillati</taxon>
        <taxon>Actinomycetota</taxon>
        <taxon>Actinomycetes</taxon>
        <taxon>Mycobacteriales</taxon>
        <taxon>Mycobacteriaceae</taxon>
        <taxon>Mycolicibacterium</taxon>
    </lineage>
</organism>
<evidence type="ECO:0000256" key="1">
    <source>
        <dbReference type="SAM" id="SignalP"/>
    </source>
</evidence>
<keyword evidence="1" id="KW-0732">Signal</keyword>
<dbReference type="RefSeq" id="WP_264014337.1">
    <property type="nucleotide sequence ID" value="NZ_JACKSJ010000163.1"/>
</dbReference>
<feature type="signal peptide" evidence="1">
    <location>
        <begin position="1"/>
        <end position="24"/>
    </location>
</feature>
<proteinExistence type="predicted"/>
<gene>
    <name evidence="2" type="ORF">H7I41_19780</name>
</gene>
<sequence length="100" mass="10289">MKRIAIVLAAVCIGGLASAPSASAEQAPLTEGPHTFVFSDGATSAVTVAYDCGPDCFSMGDASSREQFRFDGARWVTASGISTADGRNYLNKNGQPATVT</sequence>
<evidence type="ECO:0000313" key="3">
    <source>
        <dbReference type="Proteomes" id="UP001140293"/>
    </source>
</evidence>
<dbReference type="Proteomes" id="UP001140293">
    <property type="component" value="Unassembled WGS sequence"/>
</dbReference>
<feature type="chain" id="PRO_5040829744" description="Secreted protein" evidence="1">
    <location>
        <begin position="25"/>
        <end position="100"/>
    </location>
</feature>
<dbReference type="AlphaFoldDB" id="A0A9X2YRQ5"/>
<evidence type="ECO:0008006" key="4">
    <source>
        <dbReference type="Google" id="ProtNLM"/>
    </source>
</evidence>
<protein>
    <recommendedName>
        <fullName evidence="4">Secreted protein</fullName>
    </recommendedName>
</protein>
<accession>A0A9X2YRQ5</accession>
<comment type="caution">
    <text evidence="2">The sequence shown here is derived from an EMBL/GenBank/DDBJ whole genome shotgun (WGS) entry which is preliminary data.</text>
</comment>
<reference evidence="2" key="1">
    <citation type="submission" date="2020-07" db="EMBL/GenBank/DDBJ databases">
        <authorList>
            <person name="Pettersson B.M.F."/>
            <person name="Behra P.R.K."/>
            <person name="Ramesh M."/>
            <person name="Das S."/>
            <person name="Dasgupta S."/>
            <person name="Kirsebom L.A."/>
        </authorList>
    </citation>
    <scope>NUCLEOTIDE SEQUENCE</scope>
    <source>
        <strain evidence="2">DSM 44615</strain>
    </source>
</reference>